<dbReference type="GeneID" id="43581213"/>
<dbReference type="PANTHER" id="PTHR12151">
    <property type="entry name" value="ELECTRON TRANSPORT PROTIN SCO1/SENC FAMILY MEMBER"/>
    <property type="match status" value="1"/>
</dbReference>
<dbReference type="SUPFAM" id="SSF52833">
    <property type="entry name" value="Thioredoxin-like"/>
    <property type="match status" value="1"/>
</dbReference>
<dbReference type="CDD" id="cd02968">
    <property type="entry name" value="SCO"/>
    <property type="match status" value="1"/>
</dbReference>
<dbReference type="GO" id="GO:0005739">
    <property type="term" value="C:mitochondrion"/>
    <property type="evidence" value="ECO:0007669"/>
    <property type="project" value="GOC"/>
</dbReference>
<dbReference type="FunFam" id="3.40.30.10:FF:000013">
    <property type="entry name" value="Blast:Protein SCO1 homolog, mitochondrial"/>
    <property type="match status" value="1"/>
</dbReference>
<protein>
    <recommendedName>
        <fullName evidence="7">Thioredoxin domain-containing protein</fullName>
    </recommendedName>
</protein>
<dbReference type="PROSITE" id="PS51352">
    <property type="entry name" value="THIOREDOXIN_2"/>
    <property type="match status" value="1"/>
</dbReference>
<evidence type="ECO:0000256" key="3">
    <source>
        <dbReference type="PIRSR" id="PIRSR603782-1"/>
    </source>
</evidence>
<evidence type="ECO:0000313" key="9">
    <source>
        <dbReference type="Proteomes" id="UP000398389"/>
    </source>
</evidence>
<feature type="compositionally biased region" description="Basic and acidic residues" evidence="5">
    <location>
        <begin position="29"/>
        <end position="44"/>
    </location>
</feature>
<dbReference type="GO" id="GO:0005507">
    <property type="term" value="F:copper ion binding"/>
    <property type="evidence" value="ECO:0007669"/>
    <property type="project" value="UniProtKB-ARBA"/>
</dbReference>
<dbReference type="GO" id="GO:0033617">
    <property type="term" value="P:mitochondrial respiratory chain complex IV assembly"/>
    <property type="evidence" value="ECO:0007669"/>
    <property type="project" value="TreeGrafter"/>
</dbReference>
<proteinExistence type="inferred from homology"/>
<reference evidence="8 9" key="1">
    <citation type="submission" date="2019-09" db="EMBL/GenBank/DDBJ databases">
        <authorList>
            <person name="Brejova B."/>
        </authorList>
    </citation>
    <scope>NUCLEOTIDE SEQUENCE [LARGE SCALE GENOMIC DNA]</scope>
</reference>
<dbReference type="AlphaFoldDB" id="A0A5E8BDY4"/>
<keyword evidence="2 3" id="KW-0186">Copper</keyword>
<evidence type="ECO:0000259" key="7">
    <source>
        <dbReference type="PROSITE" id="PS51352"/>
    </source>
</evidence>
<sequence length="311" mass="35415">MRSAVIARTAFPSLVSSPSNITRSFSTAKPDEPEKPQDESDETVRGIADPGTARHGYDPLKPRKPLSRIAIGRAFDANKAEQQATIGFLNWKAAVIFIVTGGGLIYFFRQERERVETKRLEESNRGMGKPLVGGPFELIDQDGKPFSDKDLLGKYALVYFGFSRCPDICPDELEKMAKILDEINKDEKLVTPVFITCDPFRDSPEVLKEYLAEFHPDIIGLTGTYDQIKAVCKAYRVYFSLPPDLKPNQEYLVDHSIFFYFMDPEGQYLDVFGKQYNYETAVEKMREHMSVWKSKAEREAEGKTFWGKLFS</sequence>
<feature type="domain" description="Thioredoxin" evidence="7">
    <location>
        <begin position="127"/>
        <end position="290"/>
    </location>
</feature>
<name>A0A5E8BDY4_9ASCO</name>
<evidence type="ECO:0000256" key="6">
    <source>
        <dbReference type="SAM" id="Phobius"/>
    </source>
</evidence>
<feature type="transmembrane region" description="Helical" evidence="6">
    <location>
        <begin position="88"/>
        <end position="108"/>
    </location>
</feature>
<feature type="region of interest" description="Disordered" evidence="5">
    <location>
        <begin position="15"/>
        <end position="61"/>
    </location>
</feature>
<comment type="similarity">
    <text evidence="1">Belongs to the SCO1/2 family.</text>
</comment>
<accession>A0A5E8BDY4</accession>
<evidence type="ECO:0000256" key="5">
    <source>
        <dbReference type="SAM" id="MobiDB-lite"/>
    </source>
</evidence>
<dbReference type="Gene3D" id="3.40.30.10">
    <property type="entry name" value="Glutaredoxin"/>
    <property type="match status" value="1"/>
</dbReference>
<dbReference type="PANTHER" id="PTHR12151:SF5">
    <property type="entry name" value="AT19154P"/>
    <property type="match status" value="1"/>
</dbReference>
<dbReference type="Pfam" id="PF02630">
    <property type="entry name" value="SCO1-SenC"/>
    <property type="match status" value="1"/>
</dbReference>
<evidence type="ECO:0000313" key="8">
    <source>
        <dbReference type="EMBL" id="VVT49689.1"/>
    </source>
</evidence>
<feature type="disulfide bond" description="Redox-active" evidence="4">
    <location>
        <begin position="165"/>
        <end position="169"/>
    </location>
</feature>
<evidence type="ECO:0000256" key="1">
    <source>
        <dbReference type="ARBA" id="ARBA00010996"/>
    </source>
</evidence>
<evidence type="ECO:0000256" key="4">
    <source>
        <dbReference type="PIRSR" id="PIRSR603782-2"/>
    </source>
</evidence>
<feature type="compositionally biased region" description="Polar residues" evidence="5">
    <location>
        <begin position="15"/>
        <end position="27"/>
    </location>
</feature>
<dbReference type="InterPro" id="IPR013766">
    <property type="entry name" value="Thioredoxin_domain"/>
</dbReference>
<dbReference type="GO" id="GO:0045454">
    <property type="term" value="P:cell redox homeostasis"/>
    <property type="evidence" value="ECO:0007669"/>
    <property type="project" value="UniProtKB-ARBA"/>
</dbReference>
<keyword evidence="3" id="KW-0479">Metal-binding</keyword>
<dbReference type="InterPro" id="IPR036249">
    <property type="entry name" value="Thioredoxin-like_sf"/>
</dbReference>
<evidence type="ECO:0000256" key="2">
    <source>
        <dbReference type="ARBA" id="ARBA00023008"/>
    </source>
</evidence>
<feature type="binding site" evidence="3">
    <location>
        <position position="169"/>
    </location>
    <ligand>
        <name>Cu cation</name>
        <dbReference type="ChEBI" id="CHEBI:23378"/>
    </ligand>
</feature>
<dbReference type="RefSeq" id="XP_031853004.1">
    <property type="nucleotide sequence ID" value="XM_031997113.1"/>
</dbReference>
<feature type="binding site" evidence="3">
    <location>
        <position position="255"/>
    </location>
    <ligand>
        <name>Cu cation</name>
        <dbReference type="ChEBI" id="CHEBI:23378"/>
    </ligand>
</feature>
<feature type="binding site" evidence="3">
    <location>
        <position position="165"/>
    </location>
    <ligand>
        <name>Cu cation</name>
        <dbReference type="ChEBI" id="CHEBI:23378"/>
    </ligand>
</feature>
<dbReference type="InterPro" id="IPR003782">
    <property type="entry name" value="SCO1/SenC"/>
</dbReference>
<keyword evidence="6" id="KW-1133">Transmembrane helix</keyword>
<keyword evidence="6" id="KW-0812">Transmembrane</keyword>
<dbReference type="OrthoDB" id="270009at2759"/>
<keyword evidence="6" id="KW-0472">Membrane</keyword>
<keyword evidence="9" id="KW-1185">Reference proteome</keyword>
<keyword evidence="4" id="KW-1015">Disulfide bond</keyword>
<gene>
    <name evidence="8" type="ORF">SAPINGB_P002394</name>
</gene>
<dbReference type="Proteomes" id="UP000398389">
    <property type="component" value="Unassembled WGS sequence"/>
</dbReference>
<dbReference type="EMBL" id="CABVLU010000002">
    <property type="protein sequence ID" value="VVT49689.1"/>
    <property type="molecule type" value="Genomic_DNA"/>
</dbReference>
<organism evidence="8 9">
    <name type="scientific">Magnusiomyces paraingens</name>
    <dbReference type="NCBI Taxonomy" id="2606893"/>
    <lineage>
        <taxon>Eukaryota</taxon>
        <taxon>Fungi</taxon>
        <taxon>Dikarya</taxon>
        <taxon>Ascomycota</taxon>
        <taxon>Saccharomycotina</taxon>
        <taxon>Dipodascomycetes</taxon>
        <taxon>Dipodascales</taxon>
        <taxon>Dipodascaceae</taxon>
        <taxon>Magnusiomyces</taxon>
    </lineage>
</organism>